<dbReference type="EMBL" id="JAHRHJ020000001">
    <property type="protein sequence ID" value="KAH9327915.1"/>
    <property type="molecule type" value="Genomic_DNA"/>
</dbReference>
<feature type="domain" description="ABC transporter" evidence="8">
    <location>
        <begin position="1"/>
        <end position="93"/>
    </location>
</feature>
<keyword evidence="4 7" id="KW-0812">Transmembrane</keyword>
<dbReference type="InterPro" id="IPR027417">
    <property type="entry name" value="P-loop_NTPase"/>
</dbReference>
<comment type="similarity">
    <text evidence="2">Belongs to the ABC transporter superfamily. ABCG family. Eye pigment precursor importer (TC 3.A.1.204) subfamily.</text>
</comment>
<dbReference type="InterPro" id="IPR003439">
    <property type="entry name" value="ABC_transporter-like_ATP-bd"/>
</dbReference>
<feature type="transmembrane region" description="Helical" evidence="7">
    <location>
        <begin position="196"/>
        <end position="213"/>
    </location>
</feature>
<evidence type="ECO:0000256" key="6">
    <source>
        <dbReference type="ARBA" id="ARBA00023136"/>
    </source>
</evidence>
<evidence type="ECO:0000256" key="7">
    <source>
        <dbReference type="SAM" id="Phobius"/>
    </source>
</evidence>
<dbReference type="GO" id="GO:0005524">
    <property type="term" value="F:ATP binding"/>
    <property type="evidence" value="ECO:0007669"/>
    <property type="project" value="InterPro"/>
</dbReference>
<dbReference type="OMA" id="LYACITA"/>
<evidence type="ECO:0000313" key="11">
    <source>
        <dbReference type="Proteomes" id="UP000824469"/>
    </source>
</evidence>
<name>A0AA38GWN4_TAXCH</name>
<comment type="subcellular location">
    <subcellularLocation>
        <location evidence="1">Membrane</location>
        <topology evidence="1">Multi-pass membrane protein</topology>
    </subcellularLocation>
</comment>
<dbReference type="Proteomes" id="UP000824469">
    <property type="component" value="Unassembled WGS sequence"/>
</dbReference>
<dbReference type="PANTHER" id="PTHR48042:SF19">
    <property type="entry name" value="OS09G0472100 PROTEIN"/>
    <property type="match status" value="1"/>
</dbReference>
<feature type="transmembrane region" description="Helical" evidence="7">
    <location>
        <begin position="160"/>
        <end position="190"/>
    </location>
</feature>
<organism evidence="10 11">
    <name type="scientific">Taxus chinensis</name>
    <name type="common">Chinese yew</name>
    <name type="synonym">Taxus wallichiana var. chinensis</name>
    <dbReference type="NCBI Taxonomy" id="29808"/>
    <lineage>
        <taxon>Eukaryota</taxon>
        <taxon>Viridiplantae</taxon>
        <taxon>Streptophyta</taxon>
        <taxon>Embryophyta</taxon>
        <taxon>Tracheophyta</taxon>
        <taxon>Spermatophyta</taxon>
        <taxon>Pinopsida</taxon>
        <taxon>Pinidae</taxon>
        <taxon>Conifers II</taxon>
        <taxon>Cupressales</taxon>
        <taxon>Taxaceae</taxon>
        <taxon>Taxus</taxon>
    </lineage>
</organism>
<evidence type="ECO:0000256" key="2">
    <source>
        <dbReference type="ARBA" id="ARBA00005814"/>
    </source>
</evidence>
<keyword evidence="3" id="KW-0813">Transport</keyword>
<evidence type="ECO:0000259" key="8">
    <source>
        <dbReference type="Pfam" id="PF00005"/>
    </source>
</evidence>
<keyword evidence="6 7" id="KW-0472">Membrane</keyword>
<dbReference type="GO" id="GO:0016020">
    <property type="term" value="C:membrane"/>
    <property type="evidence" value="ECO:0007669"/>
    <property type="project" value="UniProtKB-SubCell"/>
</dbReference>
<evidence type="ECO:0000259" key="9">
    <source>
        <dbReference type="Pfam" id="PF01061"/>
    </source>
</evidence>
<dbReference type="InterPro" id="IPR052215">
    <property type="entry name" value="Plant_ABCG"/>
</dbReference>
<evidence type="ECO:0000256" key="4">
    <source>
        <dbReference type="ARBA" id="ARBA00022692"/>
    </source>
</evidence>
<dbReference type="GO" id="GO:0016887">
    <property type="term" value="F:ATP hydrolysis activity"/>
    <property type="evidence" value="ECO:0007669"/>
    <property type="project" value="InterPro"/>
</dbReference>
<comment type="caution">
    <text evidence="10">The sequence shown here is derived from an EMBL/GenBank/DDBJ whole genome shotgun (WGS) entry which is preliminary data.</text>
</comment>
<dbReference type="Pfam" id="PF00005">
    <property type="entry name" value="ABC_tran"/>
    <property type="match status" value="1"/>
</dbReference>
<evidence type="ECO:0000256" key="5">
    <source>
        <dbReference type="ARBA" id="ARBA00022989"/>
    </source>
</evidence>
<dbReference type="PANTHER" id="PTHR48042">
    <property type="entry name" value="ABC TRANSPORTER G FAMILY MEMBER 11"/>
    <property type="match status" value="1"/>
</dbReference>
<dbReference type="GO" id="GO:0140359">
    <property type="term" value="F:ABC-type transporter activity"/>
    <property type="evidence" value="ECO:0007669"/>
    <property type="project" value="InterPro"/>
</dbReference>
<evidence type="ECO:0000256" key="3">
    <source>
        <dbReference type="ARBA" id="ARBA00022448"/>
    </source>
</evidence>
<protein>
    <recommendedName>
        <fullName evidence="12">ABC transporter domain-containing protein</fullName>
    </recommendedName>
</protein>
<dbReference type="Pfam" id="PF01061">
    <property type="entry name" value="ABC2_membrane"/>
    <property type="match status" value="1"/>
</dbReference>
<evidence type="ECO:0000256" key="1">
    <source>
        <dbReference type="ARBA" id="ARBA00004141"/>
    </source>
</evidence>
<accession>A0AA38GWN4</accession>
<keyword evidence="11" id="KW-1185">Reference proteome</keyword>
<evidence type="ECO:0008006" key="12">
    <source>
        <dbReference type="Google" id="ProtNLM"/>
    </source>
</evidence>
<dbReference type="SUPFAM" id="SSF52540">
    <property type="entry name" value="P-loop containing nucleoside triphosphate hydrolases"/>
    <property type="match status" value="1"/>
</dbReference>
<keyword evidence="5 7" id="KW-1133">Transmembrane helix</keyword>
<proteinExistence type="inferred from homology"/>
<dbReference type="AlphaFoldDB" id="A0AA38GWN4"/>
<gene>
    <name evidence="10" type="ORF">KI387_000023</name>
</gene>
<dbReference type="InterPro" id="IPR013525">
    <property type="entry name" value="ABC2_TM"/>
</dbReference>
<reference evidence="10 11" key="1">
    <citation type="journal article" date="2021" name="Nat. Plants">
        <title>The Taxus genome provides insights into paclitaxel biosynthesis.</title>
        <authorList>
            <person name="Xiong X."/>
            <person name="Gou J."/>
            <person name="Liao Q."/>
            <person name="Li Y."/>
            <person name="Zhou Q."/>
            <person name="Bi G."/>
            <person name="Li C."/>
            <person name="Du R."/>
            <person name="Wang X."/>
            <person name="Sun T."/>
            <person name="Guo L."/>
            <person name="Liang H."/>
            <person name="Lu P."/>
            <person name="Wu Y."/>
            <person name="Zhang Z."/>
            <person name="Ro D.K."/>
            <person name="Shang Y."/>
            <person name="Huang S."/>
            <person name="Yan J."/>
        </authorList>
    </citation>
    <scope>NUCLEOTIDE SEQUENCE [LARGE SCALE GENOMIC DNA]</scope>
    <source>
        <strain evidence="10">Ta-2019</strain>
    </source>
</reference>
<sequence length="300" mass="33546">AYVTQDDILMATLTVWEVDFYSAQLQLPGSMSTADKRERVVNTIKQMGLDDSVNTRIGGWRMEGLSGGQKRRVSIAIEIRTRPQLLFLDEPTSGLDRIATLARDDKRTIITSIHQPSGEVFELFDDLCLLAGGRTIYFGEASQANEIVFGRKRFNGHYGVMTFVIANTVSSIPYLMLIAAFPGGIAYFLVNLHSGFDHFMFFVLVLFACMMLVESLMMMVASIVPDFLLGIITGAGIQVEMGYSKWVDLLILGGMVMVYRVLFFTIIKLREKLRPLLREELSSFHPGPIKTSPPVTNLNI</sequence>
<feature type="transmembrane region" description="Helical" evidence="7">
    <location>
        <begin position="249"/>
        <end position="269"/>
    </location>
</feature>
<evidence type="ECO:0000313" key="10">
    <source>
        <dbReference type="EMBL" id="KAH9327915.1"/>
    </source>
</evidence>
<feature type="non-terminal residue" evidence="10">
    <location>
        <position position="300"/>
    </location>
</feature>
<dbReference type="Gene3D" id="3.40.50.300">
    <property type="entry name" value="P-loop containing nucleotide triphosphate hydrolases"/>
    <property type="match status" value="1"/>
</dbReference>
<feature type="domain" description="ABC-2 type transporter transmembrane" evidence="9">
    <location>
        <begin position="147"/>
        <end position="235"/>
    </location>
</feature>